<proteinExistence type="predicted"/>
<dbReference type="OrthoDB" id="2911580at2759"/>
<evidence type="ECO:0000313" key="3">
    <source>
        <dbReference type="EMBL" id="KAF7361178.1"/>
    </source>
</evidence>
<name>A0A8H6YJU6_9AGAR</name>
<dbReference type="Proteomes" id="UP000623467">
    <property type="component" value="Unassembled WGS sequence"/>
</dbReference>
<dbReference type="NCBIfam" id="TIGR00976">
    <property type="entry name" value="CocE_NonD"/>
    <property type="match status" value="1"/>
</dbReference>
<dbReference type="InterPro" id="IPR000383">
    <property type="entry name" value="Xaa-Pro-like_dom"/>
</dbReference>
<evidence type="ECO:0000313" key="4">
    <source>
        <dbReference type="Proteomes" id="UP000623467"/>
    </source>
</evidence>
<evidence type="ECO:0000259" key="2">
    <source>
        <dbReference type="Pfam" id="PF02129"/>
    </source>
</evidence>
<feature type="domain" description="Xaa-Pro dipeptidyl-peptidase-like" evidence="2">
    <location>
        <begin position="45"/>
        <end position="201"/>
    </location>
</feature>
<gene>
    <name evidence="3" type="ORF">MSAN_01149700</name>
</gene>
<reference evidence="3" key="1">
    <citation type="submission" date="2020-05" db="EMBL/GenBank/DDBJ databases">
        <title>Mycena genomes resolve the evolution of fungal bioluminescence.</title>
        <authorList>
            <person name="Tsai I.J."/>
        </authorList>
    </citation>
    <scope>NUCLEOTIDE SEQUENCE</scope>
    <source>
        <strain evidence="3">160909Yilan</strain>
    </source>
</reference>
<comment type="caution">
    <text evidence="3">The sequence shown here is derived from an EMBL/GenBank/DDBJ whole genome shotgun (WGS) entry which is preliminary data.</text>
</comment>
<dbReference type="SUPFAM" id="SSF53474">
    <property type="entry name" value="alpha/beta-Hydrolases"/>
    <property type="match status" value="1"/>
</dbReference>
<feature type="region of interest" description="Disordered" evidence="1">
    <location>
        <begin position="245"/>
        <end position="269"/>
    </location>
</feature>
<dbReference type="Gene3D" id="3.40.50.1820">
    <property type="entry name" value="alpha/beta hydrolase"/>
    <property type="match status" value="1"/>
</dbReference>
<dbReference type="AlphaFoldDB" id="A0A8H6YJU6"/>
<dbReference type="Pfam" id="PF02129">
    <property type="entry name" value="Peptidase_S15"/>
    <property type="match status" value="1"/>
</dbReference>
<dbReference type="EMBL" id="JACAZH010000008">
    <property type="protein sequence ID" value="KAF7361178.1"/>
    <property type="molecule type" value="Genomic_DNA"/>
</dbReference>
<evidence type="ECO:0000256" key="1">
    <source>
        <dbReference type="SAM" id="MobiDB-lite"/>
    </source>
</evidence>
<dbReference type="InterPro" id="IPR029058">
    <property type="entry name" value="AB_hydrolase_fold"/>
</dbReference>
<protein>
    <submittedName>
        <fullName evidence="3">Cocaine esterase</fullName>
    </submittedName>
</protein>
<keyword evidence="4" id="KW-1185">Reference proteome</keyword>
<dbReference type="InterPro" id="IPR005674">
    <property type="entry name" value="CocE/Ser_esterase"/>
</dbReference>
<sequence length="269" mass="29520">MAAKARRQSWLNRILDRIIGWQAGLPAPSSSYTVQTVKIPLEGDDNIQLIADLYQPTKPPLGTILIQSLYGRGFPLSITARTWARHSYNVLLVSMRATFGSSGTLDPARTDATDGPRVVKWMRDQPWYTGTFATVGASYVGFTQWALLNADPPLEDIAAAIVTVGPQDFSELVWGTGALWLPLVDWARLMVLMQGTMSTLRAFMKTGGSDGWMSVKKSPPLADGARAGLGDQAPWLYELINRPGISADPYYRPEARRSTRKGQGPHSVD</sequence>
<organism evidence="3 4">
    <name type="scientific">Mycena sanguinolenta</name>
    <dbReference type="NCBI Taxonomy" id="230812"/>
    <lineage>
        <taxon>Eukaryota</taxon>
        <taxon>Fungi</taxon>
        <taxon>Dikarya</taxon>
        <taxon>Basidiomycota</taxon>
        <taxon>Agaricomycotina</taxon>
        <taxon>Agaricomycetes</taxon>
        <taxon>Agaricomycetidae</taxon>
        <taxon>Agaricales</taxon>
        <taxon>Marasmiineae</taxon>
        <taxon>Mycenaceae</taxon>
        <taxon>Mycena</taxon>
    </lineage>
</organism>
<dbReference type="GO" id="GO:0016787">
    <property type="term" value="F:hydrolase activity"/>
    <property type="evidence" value="ECO:0007669"/>
    <property type="project" value="InterPro"/>
</dbReference>
<accession>A0A8H6YJU6</accession>